<evidence type="ECO:0000313" key="1">
    <source>
        <dbReference type="EMBL" id="MER9288458.1"/>
    </source>
</evidence>
<protein>
    <submittedName>
        <fullName evidence="1">Uncharacterized protein</fullName>
    </submittedName>
</protein>
<reference evidence="1 2" key="1">
    <citation type="journal article" date="2024" name="Proc. Natl. Acad. Sci. U.S.A.">
        <title>The evolutionary genomics of adaptation to stress in wild rhizobium bacteria.</title>
        <authorList>
            <person name="Kehlet-Delgado H."/>
            <person name="Montoya A.P."/>
            <person name="Jensen K.T."/>
            <person name="Wendlandt C.E."/>
            <person name="Dexheimer C."/>
            <person name="Roberts M."/>
            <person name="Torres Martinez L."/>
            <person name="Friesen M.L."/>
            <person name="Griffitts J.S."/>
            <person name="Porter S.S."/>
        </authorList>
    </citation>
    <scope>NUCLEOTIDE SEQUENCE [LARGE SCALE GENOMIC DNA]</scope>
    <source>
        <strain evidence="1 2">M0468</strain>
    </source>
</reference>
<sequence length="53" mass="5572">MSDDSVEDFARQTGVTAEQVRELIKATGRDRAALVAAAAQLRALSNGGPLTQD</sequence>
<dbReference type="EMBL" id="JAMYRI010000038">
    <property type="protein sequence ID" value="MER9288458.1"/>
    <property type="molecule type" value="Genomic_DNA"/>
</dbReference>
<accession>A0ACC6T978</accession>
<gene>
    <name evidence="1" type="ORF">NKI81_32060</name>
</gene>
<keyword evidence="2" id="KW-1185">Reference proteome</keyword>
<evidence type="ECO:0000313" key="2">
    <source>
        <dbReference type="Proteomes" id="UP001480082"/>
    </source>
</evidence>
<name>A0ACC6T978_9HYPH</name>
<dbReference type="Proteomes" id="UP001480082">
    <property type="component" value="Unassembled WGS sequence"/>
</dbReference>
<proteinExistence type="predicted"/>
<organism evidence="1 2">
    <name type="scientific">Mesorhizobium australicum</name>
    <dbReference type="NCBI Taxonomy" id="536018"/>
    <lineage>
        <taxon>Bacteria</taxon>
        <taxon>Pseudomonadati</taxon>
        <taxon>Pseudomonadota</taxon>
        <taxon>Alphaproteobacteria</taxon>
        <taxon>Hyphomicrobiales</taxon>
        <taxon>Phyllobacteriaceae</taxon>
        <taxon>Mesorhizobium</taxon>
    </lineage>
</organism>
<comment type="caution">
    <text evidence="1">The sequence shown here is derived from an EMBL/GenBank/DDBJ whole genome shotgun (WGS) entry which is preliminary data.</text>
</comment>